<evidence type="ECO:0000256" key="6">
    <source>
        <dbReference type="SAM" id="Phobius"/>
    </source>
</evidence>
<keyword evidence="4 6" id="KW-1133">Transmembrane helix</keyword>
<name>A0ABQ6CE91_9HYPH</name>
<sequence length="321" mass="34374">MSSIEFQDDPWGRRWCQAPLRRGGSTGDKTARSRAGRGTLAGVLCMVLAALLFALGASAARFASQGLDAFALVFWTNLCCFLIMAAWVALRRPAGGLGTRRLGLHLLRAVFTYAALLTYFYAIAHIPFANAVVLQSLGPVFVPVLVLLALRRLAERRVWLGVLIGFAGVVLIVRPTGLSLSFGETAAVLAALGGAAATLVIWSLSTSEPAQRQMFYFSLFALVLSALPLPWTWQVPGADQILPIALTAAFTIAGQYFYARAFALAPGDRVNSWSYMAIVFAALIGFIAWGEPILPLTALGAALVVVGAHLASRQRAIRLLI</sequence>
<keyword evidence="9" id="KW-1185">Reference proteome</keyword>
<keyword evidence="5 6" id="KW-0472">Membrane</keyword>
<dbReference type="PANTHER" id="PTHR22911">
    <property type="entry name" value="ACYL-MALONYL CONDENSING ENZYME-RELATED"/>
    <property type="match status" value="1"/>
</dbReference>
<evidence type="ECO:0000256" key="2">
    <source>
        <dbReference type="ARBA" id="ARBA00009853"/>
    </source>
</evidence>
<feature type="transmembrane region" description="Helical" evidence="6">
    <location>
        <begin position="270"/>
        <end position="287"/>
    </location>
</feature>
<feature type="transmembrane region" description="Helical" evidence="6">
    <location>
        <begin position="185"/>
        <end position="202"/>
    </location>
</feature>
<comment type="subcellular location">
    <subcellularLocation>
        <location evidence="1">Membrane</location>
        <topology evidence="1">Multi-pass membrane protein</topology>
    </subcellularLocation>
</comment>
<feature type="domain" description="EamA" evidence="7">
    <location>
        <begin position="41"/>
        <end position="173"/>
    </location>
</feature>
<feature type="transmembrane region" description="Helical" evidence="6">
    <location>
        <begin position="102"/>
        <end position="122"/>
    </location>
</feature>
<dbReference type="InterPro" id="IPR037185">
    <property type="entry name" value="EmrE-like"/>
</dbReference>
<feature type="transmembrane region" description="Helical" evidence="6">
    <location>
        <begin position="128"/>
        <end position="150"/>
    </location>
</feature>
<dbReference type="PANTHER" id="PTHR22911:SF6">
    <property type="entry name" value="SOLUTE CARRIER FAMILY 35 MEMBER G1"/>
    <property type="match status" value="1"/>
</dbReference>
<evidence type="ECO:0000313" key="9">
    <source>
        <dbReference type="Proteomes" id="UP001156882"/>
    </source>
</evidence>
<dbReference type="Gene3D" id="1.10.3730.20">
    <property type="match status" value="1"/>
</dbReference>
<keyword evidence="3 6" id="KW-0812">Transmembrane</keyword>
<evidence type="ECO:0000259" key="7">
    <source>
        <dbReference type="Pfam" id="PF00892"/>
    </source>
</evidence>
<evidence type="ECO:0000256" key="5">
    <source>
        <dbReference type="ARBA" id="ARBA00023136"/>
    </source>
</evidence>
<evidence type="ECO:0000256" key="3">
    <source>
        <dbReference type="ARBA" id="ARBA00022692"/>
    </source>
</evidence>
<dbReference type="RefSeq" id="WP_284310807.1">
    <property type="nucleotide sequence ID" value="NZ_BSPC01000007.1"/>
</dbReference>
<feature type="domain" description="EamA" evidence="7">
    <location>
        <begin position="182"/>
        <end position="311"/>
    </location>
</feature>
<comment type="caution">
    <text evidence="8">The sequence shown here is derived from an EMBL/GenBank/DDBJ whole genome shotgun (WGS) entry which is preliminary data.</text>
</comment>
<dbReference type="Pfam" id="PF00892">
    <property type="entry name" value="EamA"/>
    <property type="match status" value="2"/>
</dbReference>
<comment type="similarity">
    <text evidence="2">Belongs to the drug/metabolite transporter (DMT) superfamily. 10 TMS drug/metabolite exporter (DME) (TC 2.A.7.3) family.</text>
</comment>
<evidence type="ECO:0000256" key="4">
    <source>
        <dbReference type="ARBA" id="ARBA00022989"/>
    </source>
</evidence>
<organism evidence="8 9">
    <name type="scientific">Labrys miyagiensis</name>
    <dbReference type="NCBI Taxonomy" id="346912"/>
    <lineage>
        <taxon>Bacteria</taxon>
        <taxon>Pseudomonadati</taxon>
        <taxon>Pseudomonadota</taxon>
        <taxon>Alphaproteobacteria</taxon>
        <taxon>Hyphomicrobiales</taxon>
        <taxon>Xanthobacteraceae</taxon>
        <taxon>Labrys</taxon>
    </lineage>
</organism>
<dbReference type="Proteomes" id="UP001156882">
    <property type="component" value="Unassembled WGS sequence"/>
</dbReference>
<dbReference type="EMBL" id="BSPC01000007">
    <property type="protein sequence ID" value="GLS17977.1"/>
    <property type="molecule type" value="Genomic_DNA"/>
</dbReference>
<evidence type="ECO:0000256" key="1">
    <source>
        <dbReference type="ARBA" id="ARBA00004141"/>
    </source>
</evidence>
<feature type="transmembrane region" description="Helical" evidence="6">
    <location>
        <begin position="293"/>
        <end position="311"/>
    </location>
</feature>
<feature type="transmembrane region" description="Helical" evidence="6">
    <location>
        <begin position="157"/>
        <end position="173"/>
    </location>
</feature>
<evidence type="ECO:0000313" key="8">
    <source>
        <dbReference type="EMBL" id="GLS17977.1"/>
    </source>
</evidence>
<feature type="transmembrane region" description="Helical" evidence="6">
    <location>
        <begin position="69"/>
        <end position="90"/>
    </location>
</feature>
<feature type="transmembrane region" description="Helical" evidence="6">
    <location>
        <begin position="39"/>
        <end position="63"/>
    </location>
</feature>
<dbReference type="InterPro" id="IPR000620">
    <property type="entry name" value="EamA_dom"/>
</dbReference>
<reference evidence="9" key="1">
    <citation type="journal article" date="2019" name="Int. J. Syst. Evol. Microbiol.">
        <title>The Global Catalogue of Microorganisms (GCM) 10K type strain sequencing project: providing services to taxonomists for standard genome sequencing and annotation.</title>
        <authorList>
            <consortium name="The Broad Institute Genomics Platform"/>
            <consortium name="The Broad Institute Genome Sequencing Center for Infectious Disease"/>
            <person name="Wu L."/>
            <person name="Ma J."/>
        </authorList>
    </citation>
    <scope>NUCLEOTIDE SEQUENCE [LARGE SCALE GENOMIC DNA]</scope>
    <source>
        <strain evidence="9">NBRC 101365</strain>
    </source>
</reference>
<accession>A0ABQ6CE91</accession>
<feature type="transmembrane region" description="Helical" evidence="6">
    <location>
        <begin position="240"/>
        <end position="258"/>
    </location>
</feature>
<feature type="transmembrane region" description="Helical" evidence="6">
    <location>
        <begin position="214"/>
        <end position="234"/>
    </location>
</feature>
<dbReference type="SUPFAM" id="SSF103481">
    <property type="entry name" value="Multidrug resistance efflux transporter EmrE"/>
    <property type="match status" value="2"/>
</dbReference>
<proteinExistence type="inferred from homology"/>
<protein>
    <recommendedName>
        <fullName evidence="7">EamA domain-containing protein</fullName>
    </recommendedName>
</protein>
<gene>
    <name evidence="8" type="ORF">GCM10007874_09930</name>
</gene>